<feature type="compositionally biased region" description="Low complexity" evidence="1">
    <location>
        <begin position="1"/>
        <end position="13"/>
    </location>
</feature>
<dbReference type="Pfam" id="PF00553">
    <property type="entry name" value="CBM_2"/>
    <property type="match status" value="1"/>
</dbReference>
<organism evidence="2 3">
    <name type="scientific">Mycobacterium shinjukuense</name>
    <dbReference type="NCBI Taxonomy" id="398694"/>
    <lineage>
        <taxon>Bacteria</taxon>
        <taxon>Bacillati</taxon>
        <taxon>Actinomycetota</taxon>
        <taxon>Actinomycetes</taxon>
        <taxon>Mycobacteriales</taxon>
        <taxon>Mycobacteriaceae</taxon>
        <taxon>Mycobacterium</taxon>
    </lineage>
</organism>
<dbReference type="Gene3D" id="2.60.40.290">
    <property type="match status" value="1"/>
</dbReference>
<sequence length="264" mass="27425">MLVNGQPVTGGRPPTTPPETTPPPTTPPPIGTGLTATYTTPSQWEGGYVANYTITNSGSTPMTNWQLQFDLPANASITNARSAQLAQTGSRYTLTPASYNGTIAPGDSITVGYQAAQTGGYSAPTNLLINGQPITVDQTPTTPPPTTPPATTPAPTGGTVISTQFGTTTVTGGYLVQNNAWISPAGQTINVSQTGFTLTSINGSAHRRRPVGLWAPRCRCDWGRSKALPPASITPIPASVSGMPPTTSGWIPRPRRPASTSRRS</sequence>
<feature type="region of interest" description="Disordered" evidence="1">
    <location>
        <begin position="134"/>
        <end position="158"/>
    </location>
</feature>
<dbReference type="InterPro" id="IPR008965">
    <property type="entry name" value="CBM2/CBM3_carb-bd_dom_sf"/>
</dbReference>
<dbReference type="Proteomes" id="UP000467236">
    <property type="component" value="Chromosome"/>
</dbReference>
<dbReference type="GO" id="GO:0005975">
    <property type="term" value="P:carbohydrate metabolic process"/>
    <property type="evidence" value="ECO:0007669"/>
    <property type="project" value="InterPro"/>
</dbReference>
<feature type="compositionally biased region" description="Pro residues" evidence="1">
    <location>
        <begin position="141"/>
        <end position="152"/>
    </location>
</feature>
<accession>A0A7I7MLH0</accession>
<keyword evidence="3" id="KW-1185">Reference proteome</keyword>
<evidence type="ECO:0000313" key="3">
    <source>
        <dbReference type="Proteomes" id="UP000467236"/>
    </source>
</evidence>
<reference evidence="2 3" key="1">
    <citation type="journal article" date="2019" name="Emerg. Microbes Infect.">
        <title>Comprehensive subspecies identification of 175 nontuberculous mycobacteria species based on 7547 genomic profiles.</title>
        <authorList>
            <person name="Matsumoto Y."/>
            <person name="Kinjo T."/>
            <person name="Motooka D."/>
            <person name="Nabeya D."/>
            <person name="Jung N."/>
            <person name="Uechi K."/>
            <person name="Horii T."/>
            <person name="Iida T."/>
            <person name="Fujita J."/>
            <person name="Nakamura S."/>
        </authorList>
    </citation>
    <scope>NUCLEOTIDE SEQUENCE [LARGE SCALE GENOMIC DNA]</scope>
    <source>
        <strain evidence="2 3">JCM 14233</strain>
    </source>
</reference>
<dbReference type="Gene3D" id="2.60.120.180">
    <property type="match status" value="1"/>
</dbReference>
<dbReference type="EMBL" id="AP022575">
    <property type="protein sequence ID" value="BBX72383.1"/>
    <property type="molecule type" value="Genomic_DNA"/>
</dbReference>
<dbReference type="KEGG" id="mshj:MSHI_02890"/>
<dbReference type="InterPro" id="IPR013319">
    <property type="entry name" value="GH11/12"/>
</dbReference>
<feature type="region of interest" description="Disordered" evidence="1">
    <location>
        <begin position="231"/>
        <end position="264"/>
    </location>
</feature>
<evidence type="ECO:0000313" key="2">
    <source>
        <dbReference type="EMBL" id="BBX72383.1"/>
    </source>
</evidence>
<dbReference type="InterPro" id="IPR001919">
    <property type="entry name" value="CBD2"/>
</dbReference>
<dbReference type="GO" id="GO:0004553">
    <property type="term" value="F:hydrolase activity, hydrolyzing O-glycosyl compounds"/>
    <property type="evidence" value="ECO:0007669"/>
    <property type="project" value="InterPro"/>
</dbReference>
<dbReference type="AlphaFoldDB" id="A0A7I7MLH0"/>
<feature type="compositionally biased region" description="Pro residues" evidence="1">
    <location>
        <begin position="14"/>
        <end position="30"/>
    </location>
</feature>
<proteinExistence type="predicted"/>
<dbReference type="InterPro" id="IPR012291">
    <property type="entry name" value="CBM2_carb-bd_dom_sf"/>
</dbReference>
<dbReference type="SMART" id="SM00637">
    <property type="entry name" value="CBD_II"/>
    <property type="match status" value="1"/>
</dbReference>
<dbReference type="GO" id="GO:0030247">
    <property type="term" value="F:polysaccharide binding"/>
    <property type="evidence" value="ECO:0007669"/>
    <property type="project" value="UniProtKB-UniRule"/>
</dbReference>
<name>A0A7I7MLH0_9MYCO</name>
<dbReference type="PROSITE" id="PS51173">
    <property type="entry name" value="CBM2"/>
    <property type="match status" value="1"/>
</dbReference>
<protein>
    <submittedName>
        <fullName evidence="2">Uncharacterized protein</fullName>
    </submittedName>
</protein>
<gene>
    <name evidence="2" type="ORF">MSHI_02890</name>
</gene>
<dbReference type="SUPFAM" id="SSF49384">
    <property type="entry name" value="Carbohydrate-binding domain"/>
    <property type="match status" value="1"/>
</dbReference>
<feature type="region of interest" description="Disordered" evidence="1">
    <location>
        <begin position="1"/>
        <end position="35"/>
    </location>
</feature>
<evidence type="ECO:0000256" key="1">
    <source>
        <dbReference type="SAM" id="MobiDB-lite"/>
    </source>
</evidence>